<name>A0ABR0GL25_9PEZI</name>
<proteinExistence type="predicted"/>
<reference evidence="1 2" key="1">
    <citation type="journal article" date="2023" name="bioRxiv">
        <title>High-quality genome assemblies of four members of thePodospora anserinaspecies complex.</title>
        <authorList>
            <person name="Ament-Velasquez S.L."/>
            <person name="Vogan A.A."/>
            <person name="Wallerman O."/>
            <person name="Hartmann F."/>
            <person name="Gautier V."/>
            <person name="Silar P."/>
            <person name="Giraud T."/>
            <person name="Johannesson H."/>
        </authorList>
    </citation>
    <scope>NUCLEOTIDE SEQUENCE [LARGE SCALE GENOMIC DNA]</scope>
    <source>
        <strain evidence="1 2">CBS 415.72m</strain>
    </source>
</reference>
<keyword evidence="2" id="KW-1185">Reference proteome</keyword>
<dbReference type="RefSeq" id="XP_062745441.1">
    <property type="nucleotide sequence ID" value="XM_062883597.1"/>
</dbReference>
<dbReference type="GeneID" id="87903239"/>
<accession>A0ABR0GL25</accession>
<dbReference type="Proteomes" id="UP001323405">
    <property type="component" value="Unassembled WGS sequence"/>
</dbReference>
<protein>
    <submittedName>
        <fullName evidence="1">Uncharacterized protein</fullName>
    </submittedName>
</protein>
<gene>
    <name evidence="1" type="ORF">QC762_0060670</name>
</gene>
<sequence length="117" mass="13162">MATQLGILAYITACVAVANFRSKQARHVSFFFSLLFRTKIIMSDASNQHRPSSSSQTQTDGFLMIQQMTQTPPRGAYTSLMRCNDKQIVQNTMESSSDVSIWLKRASHMTTNHLVSK</sequence>
<evidence type="ECO:0000313" key="2">
    <source>
        <dbReference type="Proteomes" id="UP001323405"/>
    </source>
</evidence>
<dbReference type="EMBL" id="JAFFHA010000005">
    <property type="protein sequence ID" value="KAK4656466.1"/>
    <property type="molecule type" value="Genomic_DNA"/>
</dbReference>
<evidence type="ECO:0000313" key="1">
    <source>
        <dbReference type="EMBL" id="KAK4656466.1"/>
    </source>
</evidence>
<organism evidence="1 2">
    <name type="scientific">Podospora pseudocomata</name>
    <dbReference type="NCBI Taxonomy" id="2093779"/>
    <lineage>
        <taxon>Eukaryota</taxon>
        <taxon>Fungi</taxon>
        <taxon>Dikarya</taxon>
        <taxon>Ascomycota</taxon>
        <taxon>Pezizomycotina</taxon>
        <taxon>Sordariomycetes</taxon>
        <taxon>Sordariomycetidae</taxon>
        <taxon>Sordariales</taxon>
        <taxon>Podosporaceae</taxon>
        <taxon>Podospora</taxon>
    </lineage>
</organism>
<comment type="caution">
    <text evidence="1">The sequence shown here is derived from an EMBL/GenBank/DDBJ whole genome shotgun (WGS) entry which is preliminary data.</text>
</comment>